<keyword evidence="2" id="KW-1185">Reference proteome</keyword>
<name>A0ACB9HDY0_9ASTR</name>
<organism evidence="1 2">
    <name type="scientific">Smallanthus sonchifolius</name>
    <dbReference type="NCBI Taxonomy" id="185202"/>
    <lineage>
        <taxon>Eukaryota</taxon>
        <taxon>Viridiplantae</taxon>
        <taxon>Streptophyta</taxon>
        <taxon>Embryophyta</taxon>
        <taxon>Tracheophyta</taxon>
        <taxon>Spermatophyta</taxon>
        <taxon>Magnoliopsida</taxon>
        <taxon>eudicotyledons</taxon>
        <taxon>Gunneridae</taxon>
        <taxon>Pentapetalae</taxon>
        <taxon>asterids</taxon>
        <taxon>campanulids</taxon>
        <taxon>Asterales</taxon>
        <taxon>Asteraceae</taxon>
        <taxon>Asteroideae</taxon>
        <taxon>Heliantheae alliance</taxon>
        <taxon>Millerieae</taxon>
        <taxon>Smallanthus</taxon>
    </lineage>
</organism>
<evidence type="ECO:0000313" key="1">
    <source>
        <dbReference type="EMBL" id="KAI3793994.1"/>
    </source>
</evidence>
<reference evidence="2" key="1">
    <citation type="journal article" date="2022" name="Mol. Ecol. Resour.">
        <title>The genomes of chicory, endive, great burdock and yacon provide insights into Asteraceae palaeo-polyploidization history and plant inulin production.</title>
        <authorList>
            <person name="Fan W."/>
            <person name="Wang S."/>
            <person name="Wang H."/>
            <person name="Wang A."/>
            <person name="Jiang F."/>
            <person name="Liu H."/>
            <person name="Zhao H."/>
            <person name="Xu D."/>
            <person name="Zhang Y."/>
        </authorList>
    </citation>
    <scope>NUCLEOTIDE SEQUENCE [LARGE SCALE GENOMIC DNA]</scope>
    <source>
        <strain evidence="2">cv. Yunnan</strain>
    </source>
</reference>
<dbReference type="EMBL" id="CM042029">
    <property type="protein sequence ID" value="KAI3793994.1"/>
    <property type="molecule type" value="Genomic_DNA"/>
</dbReference>
<reference evidence="1 2" key="2">
    <citation type="journal article" date="2022" name="Mol. Ecol. Resour.">
        <title>The genomes of chicory, endive, great burdock and yacon provide insights into Asteraceae paleo-polyploidization history and plant inulin production.</title>
        <authorList>
            <person name="Fan W."/>
            <person name="Wang S."/>
            <person name="Wang H."/>
            <person name="Wang A."/>
            <person name="Jiang F."/>
            <person name="Liu H."/>
            <person name="Zhao H."/>
            <person name="Xu D."/>
            <person name="Zhang Y."/>
        </authorList>
    </citation>
    <scope>NUCLEOTIDE SEQUENCE [LARGE SCALE GENOMIC DNA]</scope>
    <source>
        <strain evidence="2">cv. Yunnan</strain>
        <tissue evidence="1">Leaves</tissue>
    </source>
</reference>
<gene>
    <name evidence="1" type="ORF">L1987_36618</name>
</gene>
<accession>A0ACB9HDY0</accession>
<protein>
    <submittedName>
        <fullName evidence="1">Uncharacterized protein</fullName>
    </submittedName>
</protein>
<sequence length="121" mass="13887">MHVRLPRNVEIDLRLRLTERNYWTVGGSKRSSDMKRSASDKNVSLSVLQQYFSGSLKDAAKSIGVCPTTLKRKCRHGISIWPSRKINKVNRSLEKIQTVLDYVQGVGGFNFRCINFLHHKL</sequence>
<dbReference type="Proteomes" id="UP001056120">
    <property type="component" value="Linkage Group LG12"/>
</dbReference>
<comment type="caution">
    <text evidence="1">The sequence shown here is derived from an EMBL/GenBank/DDBJ whole genome shotgun (WGS) entry which is preliminary data.</text>
</comment>
<proteinExistence type="predicted"/>
<evidence type="ECO:0000313" key="2">
    <source>
        <dbReference type="Proteomes" id="UP001056120"/>
    </source>
</evidence>